<keyword evidence="1" id="KW-0732">Signal</keyword>
<evidence type="ECO:0000313" key="2">
    <source>
        <dbReference type="EMBL" id="KAJ1186248.1"/>
    </source>
</evidence>
<sequence>MARVVFLALARGSAVIGAAARGEDFCLSCWLWDGDKDRKGQGGQKGEAELRGCQANCLEPVWTRMGAAVSPHPAGLGAFSGRMGSGSRPCLHYLACPCPPAC</sequence>
<dbReference type="EMBL" id="JANPWB010000005">
    <property type="protein sequence ID" value="KAJ1186248.1"/>
    <property type="molecule type" value="Genomic_DNA"/>
</dbReference>
<gene>
    <name evidence="2" type="ORF">NDU88_003031</name>
</gene>
<dbReference type="AlphaFoldDB" id="A0AAV7UEM6"/>
<comment type="caution">
    <text evidence="2">The sequence shown here is derived from an EMBL/GenBank/DDBJ whole genome shotgun (WGS) entry which is preliminary data.</text>
</comment>
<accession>A0AAV7UEM6</accession>
<reference evidence="2" key="1">
    <citation type="journal article" date="2022" name="bioRxiv">
        <title>Sequencing and chromosome-scale assembly of the giantPleurodeles waltlgenome.</title>
        <authorList>
            <person name="Brown T."/>
            <person name="Elewa A."/>
            <person name="Iarovenko S."/>
            <person name="Subramanian E."/>
            <person name="Araus A.J."/>
            <person name="Petzold A."/>
            <person name="Susuki M."/>
            <person name="Suzuki K.-i.T."/>
            <person name="Hayashi T."/>
            <person name="Toyoda A."/>
            <person name="Oliveira C."/>
            <person name="Osipova E."/>
            <person name="Leigh N.D."/>
            <person name="Simon A."/>
            <person name="Yun M.H."/>
        </authorList>
    </citation>
    <scope>NUCLEOTIDE SEQUENCE</scope>
    <source>
        <strain evidence="2">20211129_DDA</strain>
        <tissue evidence="2">Liver</tissue>
    </source>
</reference>
<proteinExistence type="predicted"/>
<protein>
    <recommendedName>
        <fullName evidence="4">Secreted protein</fullName>
    </recommendedName>
</protein>
<evidence type="ECO:0000256" key="1">
    <source>
        <dbReference type="SAM" id="SignalP"/>
    </source>
</evidence>
<keyword evidence="3" id="KW-1185">Reference proteome</keyword>
<feature type="signal peptide" evidence="1">
    <location>
        <begin position="1"/>
        <end position="20"/>
    </location>
</feature>
<evidence type="ECO:0000313" key="3">
    <source>
        <dbReference type="Proteomes" id="UP001066276"/>
    </source>
</evidence>
<dbReference type="Proteomes" id="UP001066276">
    <property type="component" value="Chromosome 3_1"/>
</dbReference>
<name>A0AAV7UEM6_PLEWA</name>
<organism evidence="2 3">
    <name type="scientific">Pleurodeles waltl</name>
    <name type="common">Iberian ribbed newt</name>
    <dbReference type="NCBI Taxonomy" id="8319"/>
    <lineage>
        <taxon>Eukaryota</taxon>
        <taxon>Metazoa</taxon>
        <taxon>Chordata</taxon>
        <taxon>Craniata</taxon>
        <taxon>Vertebrata</taxon>
        <taxon>Euteleostomi</taxon>
        <taxon>Amphibia</taxon>
        <taxon>Batrachia</taxon>
        <taxon>Caudata</taxon>
        <taxon>Salamandroidea</taxon>
        <taxon>Salamandridae</taxon>
        <taxon>Pleurodelinae</taxon>
        <taxon>Pleurodeles</taxon>
    </lineage>
</organism>
<feature type="chain" id="PRO_5043877172" description="Secreted protein" evidence="1">
    <location>
        <begin position="21"/>
        <end position="102"/>
    </location>
</feature>
<evidence type="ECO:0008006" key="4">
    <source>
        <dbReference type="Google" id="ProtNLM"/>
    </source>
</evidence>